<name>A0A163ZV17_9BRAD</name>
<dbReference type="GO" id="GO:0006310">
    <property type="term" value="P:DNA recombination"/>
    <property type="evidence" value="ECO:0007669"/>
    <property type="project" value="UniProtKB-KW"/>
</dbReference>
<gene>
    <name evidence="8" type="ORF">A4A58_25190</name>
</gene>
<keyword evidence="3 5" id="KW-0238">DNA-binding</keyword>
<dbReference type="InterPro" id="IPR044068">
    <property type="entry name" value="CB"/>
</dbReference>
<evidence type="ECO:0000259" key="7">
    <source>
        <dbReference type="PROSITE" id="PS51900"/>
    </source>
</evidence>
<dbReference type="Gene3D" id="1.10.443.10">
    <property type="entry name" value="Intergrase catalytic core"/>
    <property type="match status" value="1"/>
</dbReference>
<reference evidence="8 9" key="1">
    <citation type="submission" date="2016-03" db="EMBL/GenBank/DDBJ databases">
        <title>Microsymbionts genomes from the relict species Vavilovia formosa (Stev.) Fed.</title>
        <authorList>
            <person name="Kopat V."/>
            <person name="Chirak E."/>
            <person name="Kimeklis A."/>
            <person name="Andronov E."/>
        </authorList>
    </citation>
    <scope>NUCLEOTIDE SEQUENCE [LARGE SCALE GENOMIC DNA]</scope>
    <source>
        <strain evidence="8 9">Vaf07</strain>
    </source>
</reference>
<comment type="caution">
    <text evidence="8">The sequence shown here is derived from an EMBL/GenBank/DDBJ whole genome shotgun (WGS) entry which is preliminary data.</text>
</comment>
<dbReference type="Gene3D" id="1.10.150.130">
    <property type="match status" value="1"/>
</dbReference>
<feature type="domain" description="Core-binding (CB)" evidence="7">
    <location>
        <begin position="105"/>
        <end position="186"/>
    </location>
</feature>
<keyword evidence="9" id="KW-1185">Reference proteome</keyword>
<evidence type="ECO:0000256" key="5">
    <source>
        <dbReference type="PROSITE-ProRule" id="PRU01248"/>
    </source>
</evidence>
<dbReference type="InterPro" id="IPR053876">
    <property type="entry name" value="Phage_int_M"/>
</dbReference>
<keyword evidence="2" id="KW-0229">DNA integration</keyword>
<proteinExistence type="inferred from homology"/>
<dbReference type="InterPro" id="IPR011010">
    <property type="entry name" value="DNA_brk_join_enz"/>
</dbReference>
<dbReference type="STRING" id="943830.A4A58_25190"/>
<dbReference type="InterPro" id="IPR002104">
    <property type="entry name" value="Integrase_catalytic"/>
</dbReference>
<evidence type="ECO:0000313" key="8">
    <source>
        <dbReference type="EMBL" id="KZD23896.1"/>
    </source>
</evidence>
<evidence type="ECO:0000256" key="1">
    <source>
        <dbReference type="ARBA" id="ARBA00008857"/>
    </source>
</evidence>
<evidence type="ECO:0000256" key="4">
    <source>
        <dbReference type="ARBA" id="ARBA00023172"/>
    </source>
</evidence>
<feature type="domain" description="Tyr recombinase" evidence="6">
    <location>
        <begin position="212"/>
        <end position="388"/>
    </location>
</feature>
<dbReference type="CDD" id="cd00801">
    <property type="entry name" value="INT_P4_C"/>
    <property type="match status" value="1"/>
</dbReference>
<dbReference type="GO" id="GO:0003677">
    <property type="term" value="F:DNA binding"/>
    <property type="evidence" value="ECO:0007669"/>
    <property type="project" value="UniProtKB-UniRule"/>
</dbReference>
<evidence type="ECO:0000313" key="9">
    <source>
        <dbReference type="Proteomes" id="UP000076574"/>
    </source>
</evidence>
<accession>A0A163ZV17</accession>
<dbReference type="Pfam" id="PF13356">
    <property type="entry name" value="Arm-DNA-bind_3"/>
    <property type="match status" value="1"/>
</dbReference>
<evidence type="ECO:0000256" key="3">
    <source>
        <dbReference type="ARBA" id="ARBA00023125"/>
    </source>
</evidence>
<dbReference type="PROSITE" id="PS51898">
    <property type="entry name" value="TYR_RECOMBINASE"/>
    <property type="match status" value="1"/>
</dbReference>
<dbReference type="SUPFAM" id="SSF56349">
    <property type="entry name" value="DNA breaking-rejoining enzymes"/>
    <property type="match status" value="1"/>
</dbReference>
<dbReference type="InterPro" id="IPR010998">
    <property type="entry name" value="Integrase_recombinase_N"/>
</dbReference>
<dbReference type="InterPro" id="IPR013762">
    <property type="entry name" value="Integrase-like_cat_sf"/>
</dbReference>
<dbReference type="OrthoDB" id="9795573at2"/>
<evidence type="ECO:0000259" key="6">
    <source>
        <dbReference type="PROSITE" id="PS51898"/>
    </source>
</evidence>
<dbReference type="Proteomes" id="UP000076574">
    <property type="component" value="Unassembled WGS sequence"/>
</dbReference>
<dbReference type="PROSITE" id="PS51900">
    <property type="entry name" value="CB"/>
    <property type="match status" value="1"/>
</dbReference>
<comment type="similarity">
    <text evidence="1">Belongs to the 'phage' integrase family.</text>
</comment>
<dbReference type="GO" id="GO:0015074">
    <property type="term" value="P:DNA integration"/>
    <property type="evidence" value="ECO:0007669"/>
    <property type="project" value="UniProtKB-KW"/>
</dbReference>
<dbReference type="AlphaFoldDB" id="A0A163ZV17"/>
<dbReference type="Pfam" id="PF22022">
    <property type="entry name" value="Phage_int_M"/>
    <property type="match status" value="1"/>
</dbReference>
<dbReference type="RefSeq" id="WP_068731754.1">
    <property type="nucleotide sequence ID" value="NZ_LVYV01000007.1"/>
</dbReference>
<dbReference type="Gene3D" id="3.30.160.390">
    <property type="entry name" value="Integrase, DNA-binding domain"/>
    <property type="match status" value="1"/>
</dbReference>
<dbReference type="Pfam" id="PF00589">
    <property type="entry name" value="Phage_integrase"/>
    <property type="match status" value="1"/>
</dbReference>
<dbReference type="InterPro" id="IPR025166">
    <property type="entry name" value="Integrase_DNA_bind_dom"/>
</dbReference>
<organism evidence="8 9">
    <name type="scientific">Tardiphaga robiniae</name>
    <dbReference type="NCBI Taxonomy" id="943830"/>
    <lineage>
        <taxon>Bacteria</taxon>
        <taxon>Pseudomonadati</taxon>
        <taxon>Pseudomonadota</taxon>
        <taxon>Alphaproteobacteria</taxon>
        <taxon>Hyphomicrobiales</taxon>
        <taxon>Nitrobacteraceae</taxon>
        <taxon>Tardiphaga</taxon>
    </lineage>
</organism>
<evidence type="ECO:0000256" key="2">
    <source>
        <dbReference type="ARBA" id="ARBA00022908"/>
    </source>
</evidence>
<keyword evidence="4" id="KW-0233">DNA recombination</keyword>
<sequence>MGGPTGIQIRRKHPDKALNVLAIRAIDKPGRYADGNGLYLKVDSSGAKRWELRTVVRGKRCDIGLGGLKAVTLAEAREQARKYRAMARNDEDPLAEKRLARKVVPTFRVAAETVHKAHAKAWKNAKHGDQWINTLKTYAYPAFGDRRIDQIDTPEILKALSPIWLTKQETARRVRQRIGTVLDWAKAAGFRSGNNPVEEISKALPRQSERKGHHAAIPYAEVPAFVRGLAGADVATIPDLAFEFLILTAARTGEVLEARWEEIDLDQAAWTIPAGRMKAGREHRVPMAPRCIELLARAKQLAAGSAFIFPGRSGKKPMSNMVLLMAMRRLKSPFTVHGFRSAFRDWASERTNFAREICEAALAHIVKDKTEAAYRRGDLFEKRRELMDTWAAFVASANADIVPLRRIG</sequence>
<dbReference type="PANTHER" id="PTHR30629:SF2">
    <property type="entry name" value="PROPHAGE INTEGRASE INTS-RELATED"/>
    <property type="match status" value="1"/>
</dbReference>
<dbReference type="PANTHER" id="PTHR30629">
    <property type="entry name" value="PROPHAGE INTEGRASE"/>
    <property type="match status" value="1"/>
</dbReference>
<dbReference type="EMBL" id="LVYV01000007">
    <property type="protein sequence ID" value="KZD23896.1"/>
    <property type="molecule type" value="Genomic_DNA"/>
</dbReference>
<dbReference type="InterPro" id="IPR050808">
    <property type="entry name" value="Phage_Integrase"/>
</dbReference>
<protein>
    <submittedName>
        <fullName evidence="8">Integrase</fullName>
    </submittedName>
</protein>
<dbReference type="InterPro" id="IPR038488">
    <property type="entry name" value="Integrase_DNA-bd_sf"/>
</dbReference>